<keyword evidence="1 2" id="KW-0238">DNA-binding</keyword>
<dbReference type="EMBL" id="CP102845">
    <property type="protein sequence ID" value="UVF18986.1"/>
    <property type="molecule type" value="Genomic_DNA"/>
</dbReference>
<dbReference type="InterPro" id="IPR016032">
    <property type="entry name" value="Sig_transdc_resp-reg_C-effctor"/>
</dbReference>
<evidence type="ECO:0000313" key="4">
    <source>
        <dbReference type="EMBL" id="UVF18986.1"/>
    </source>
</evidence>
<dbReference type="SMART" id="SM00862">
    <property type="entry name" value="Trans_reg_C"/>
    <property type="match status" value="1"/>
</dbReference>
<dbReference type="SUPFAM" id="SSF46894">
    <property type="entry name" value="C-terminal effector domain of the bipartite response regulators"/>
    <property type="match status" value="1"/>
</dbReference>
<gene>
    <name evidence="4" type="ORF">HPT29_021365</name>
</gene>
<feature type="DNA-binding region" description="OmpR/PhoB-type" evidence="2">
    <location>
        <begin position="1"/>
        <end position="98"/>
    </location>
</feature>
<dbReference type="Gene3D" id="1.10.10.10">
    <property type="entry name" value="Winged helix-like DNA-binding domain superfamily/Winged helix DNA-binding domain"/>
    <property type="match status" value="1"/>
</dbReference>
<organism evidence="4 5">
    <name type="scientific">Microvirga terrae</name>
    <dbReference type="NCBI Taxonomy" id="2740529"/>
    <lineage>
        <taxon>Bacteria</taxon>
        <taxon>Pseudomonadati</taxon>
        <taxon>Pseudomonadota</taxon>
        <taxon>Alphaproteobacteria</taxon>
        <taxon>Hyphomicrobiales</taxon>
        <taxon>Methylobacteriaceae</taxon>
        <taxon>Microvirga</taxon>
    </lineage>
</organism>
<dbReference type="Pfam" id="PF00486">
    <property type="entry name" value="Trans_reg_C"/>
    <property type="match status" value="1"/>
</dbReference>
<dbReference type="CDD" id="cd00383">
    <property type="entry name" value="trans_reg_C"/>
    <property type="match status" value="1"/>
</dbReference>
<evidence type="ECO:0000256" key="2">
    <source>
        <dbReference type="PROSITE-ProRule" id="PRU01091"/>
    </source>
</evidence>
<dbReference type="InterPro" id="IPR036388">
    <property type="entry name" value="WH-like_DNA-bd_sf"/>
</dbReference>
<accession>A0ABY5RP14</accession>
<dbReference type="SUPFAM" id="SSF48452">
    <property type="entry name" value="TPR-like"/>
    <property type="match status" value="1"/>
</dbReference>
<feature type="domain" description="OmpR/PhoB-type" evidence="3">
    <location>
        <begin position="1"/>
        <end position="98"/>
    </location>
</feature>
<dbReference type="RefSeq" id="WP_173947576.1">
    <property type="nucleotide sequence ID" value="NZ_CP102845.1"/>
</dbReference>
<evidence type="ECO:0000259" key="3">
    <source>
        <dbReference type="PROSITE" id="PS51755"/>
    </source>
</evidence>
<dbReference type="Proteomes" id="UP001017257">
    <property type="component" value="Chromosome"/>
</dbReference>
<protein>
    <submittedName>
        <fullName evidence="4">Winged helix-turn-helix domain-containing tetratricopeptide repeat protein</fullName>
    </submittedName>
</protein>
<dbReference type="Gene3D" id="1.25.40.10">
    <property type="entry name" value="Tetratricopeptide repeat domain"/>
    <property type="match status" value="1"/>
</dbReference>
<dbReference type="Gene3D" id="3.40.50.10070">
    <property type="entry name" value="TolB, N-terminal domain"/>
    <property type="match status" value="1"/>
</dbReference>
<sequence length="523" mass="58313">MRFLFEDYTLDLERRELKRGQQAIPMTPQAFDLLVVLIQNRNLVISRDRLLESVWGGRIVSESTINSHINAVRHALGDNGQEQRLIRTVSRKGVHFVGLVSELDARPMPTIFNGSGNPLAGIPPVPARPSIAVLPFTNLSENPLQGYFADGITEDIIEALTRVRRLFVAARSSSFSYRGRAINVQQIGRELGVRYVLDGSLRRAADRLRVSVHLIDAVTGRNIWADRFDSVVDDIIDVQNYIATSVVGAMMPKLEQAEINRAMHAPTESMDAYEHYLRGMACFNRGGRRGLRQALTFFYMAIELDPEFGMAYCTAAWCYVLLKQSFWMDDIALESAEGARLARLAVEVENEDGRALTWGTYALGHFGEDLDVCSTHMNRALNISPHLSKPWYLSGGQKLSAGRHEEALERISQAQLIDPGKTEVREIAILSSLAHMLQGRVEEAGSWAQKAFAVAPDLPRAIGLLAASHALCGRGQEAARAMALLRQHGPELRLSGVRNWVHLRRQEDLDVFEDGLRRAGLPE</sequence>
<dbReference type="PROSITE" id="PS51755">
    <property type="entry name" value="OMPR_PHOB"/>
    <property type="match status" value="1"/>
</dbReference>
<dbReference type="InterPro" id="IPR011990">
    <property type="entry name" value="TPR-like_helical_dom_sf"/>
</dbReference>
<name>A0ABY5RP14_9HYPH</name>
<dbReference type="InterPro" id="IPR001867">
    <property type="entry name" value="OmpR/PhoB-type_DNA-bd"/>
</dbReference>
<proteinExistence type="predicted"/>
<keyword evidence="5" id="KW-1185">Reference proteome</keyword>
<reference evidence="4" key="1">
    <citation type="submission" date="2022-08" db="EMBL/GenBank/DDBJ databases">
        <title>Microvirga terrae sp. nov., isolated from soil.</title>
        <authorList>
            <person name="Kim K.H."/>
            <person name="Seo Y.L."/>
            <person name="Kim J.M."/>
            <person name="Lee J.K."/>
            <person name="Han D.M."/>
            <person name="Jeon C.O."/>
        </authorList>
    </citation>
    <scope>NUCLEOTIDE SEQUENCE</scope>
    <source>
        <strain evidence="4">R24</strain>
    </source>
</reference>
<evidence type="ECO:0000256" key="1">
    <source>
        <dbReference type="ARBA" id="ARBA00023125"/>
    </source>
</evidence>
<evidence type="ECO:0000313" key="5">
    <source>
        <dbReference type="Proteomes" id="UP001017257"/>
    </source>
</evidence>